<organism evidence="1">
    <name type="scientific">Paramoeba aestuarina</name>
    <dbReference type="NCBI Taxonomy" id="180227"/>
    <lineage>
        <taxon>Eukaryota</taxon>
        <taxon>Amoebozoa</taxon>
        <taxon>Discosea</taxon>
        <taxon>Flabellinia</taxon>
        <taxon>Dactylopodida</taxon>
        <taxon>Paramoebidae</taxon>
        <taxon>Paramoeba</taxon>
    </lineage>
</organism>
<reference evidence="1" key="1">
    <citation type="submission" date="2021-01" db="EMBL/GenBank/DDBJ databases">
        <authorList>
            <person name="Corre E."/>
            <person name="Pelletier E."/>
            <person name="Niang G."/>
            <person name="Scheremetjew M."/>
            <person name="Finn R."/>
            <person name="Kale V."/>
            <person name="Holt S."/>
            <person name="Cochrane G."/>
            <person name="Meng A."/>
            <person name="Brown T."/>
            <person name="Cohen L."/>
        </authorList>
    </citation>
    <scope>NUCLEOTIDE SEQUENCE</scope>
    <source>
        <strain evidence="1">SoJaBio B1-5/56/2</strain>
    </source>
</reference>
<accession>A0A7S4KIJ3</accession>
<dbReference type="AlphaFoldDB" id="A0A7S4KIJ3"/>
<protein>
    <submittedName>
        <fullName evidence="1">Uncharacterized protein</fullName>
    </submittedName>
</protein>
<gene>
    <name evidence="1" type="ORF">NAES01612_LOCUS6932</name>
</gene>
<dbReference type="EMBL" id="HBKR01010442">
    <property type="protein sequence ID" value="CAE2295202.1"/>
    <property type="molecule type" value="Transcribed_RNA"/>
</dbReference>
<proteinExistence type="predicted"/>
<sequence>MYRYSGRLRSLIATQYFSSHRFKPKNTYGINNENYLNGLACFPEDAYLQKHPAPADRELNMWRTKLLVVKDGLVHGTYCPPPLHPFPISFAPEGISIEDYKNYVSMHDSCVYVFVVSRHVAFVGFIKKDATWLGTPWEHQIDKDMKENKMRTTRNSPVFAAVREFMLSNESRIEECPTFYYRVSSEHGIMVPISQANKRIRAERSFGAARWHEEDEHYFESLPFGGDERWLPLPSCPWPELMRRDTLKEVMNRGIVEVA</sequence>
<name>A0A7S4KIJ3_9EUKA</name>
<evidence type="ECO:0000313" key="1">
    <source>
        <dbReference type="EMBL" id="CAE2295202.1"/>
    </source>
</evidence>